<comment type="similarity">
    <text evidence="1">Belongs to the N-acetylmuramoyl-L-alanine amidase 2 family.</text>
</comment>
<gene>
    <name evidence="4" type="ORF">Pan54_52840</name>
</gene>
<comment type="caution">
    <text evidence="4">The sequence shown here is derived from an EMBL/GenBank/DDBJ whole genome shotgun (WGS) entry which is preliminary data.</text>
</comment>
<dbReference type="GO" id="GO:0009253">
    <property type="term" value="P:peptidoglycan catabolic process"/>
    <property type="evidence" value="ECO:0007669"/>
    <property type="project" value="InterPro"/>
</dbReference>
<protein>
    <submittedName>
        <fullName evidence="4">N-acetylmuramoyl-L-alanine amidase</fullName>
    </submittedName>
</protein>
<dbReference type="Pfam" id="PF01510">
    <property type="entry name" value="Amidase_2"/>
    <property type="match status" value="1"/>
</dbReference>
<feature type="domain" description="N-acetylmuramoyl-L-alanine amidase" evidence="2">
    <location>
        <begin position="10"/>
        <end position="150"/>
    </location>
</feature>
<evidence type="ECO:0000259" key="3">
    <source>
        <dbReference type="SMART" id="SM00701"/>
    </source>
</evidence>
<dbReference type="AlphaFoldDB" id="A0A5C5XNI8"/>
<dbReference type="InterPro" id="IPR002502">
    <property type="entry name" value="Amidase_domain"/>
</dbReference>
<name>A0A5C5XNI8_9PLAN</name>
<dbReference type="SUPFAM" id="SSF55846">
    <property type="entry name" value="N-acetylmuramoyl-L-alanine amidase-like"/>
    <property type="match status" value="1"/>
</dbReference>
<keyword evidence="5" id="KW-1185">Reference proteome</keyword>
<evidence type="ECO:0000259" key="2">
    <source>
        <dbReference type="SMART" id="SM00644"/>
    </source>
</evidence>
<dbReference type="CDD" id="cd06583">
    <property type="entry name" value="PGRP"/>
    <property type="match status" value="1"/>
</dbReference>
<dbReference type="InterPro" id="IPR006619">
    <property type="entry name" value="PGRP_domain_met/bac"/>
</dbReference>
<proteinExistence type="inferred from homology"/>
<dbReference type="InterPro" id="IPR015510">
    <property type="entry name" value="PGRP"/>
</dbReference>
<dbReference type="Gene3D" id="3.40.80.10">
    <property type="entry name" value="Peptidoglycan recognition protein-like"/>
    <property type="match status" value="1"/>
</dbReference>
<evidence type="ECO:0000313" key="5">
    <source>
        <dbReference type="Proteomes" id="UP000316095"/>
    </source>
</evidence>
<dbReference type="Proteomes" id="UP000316095">
    <property type="component" value="Unassembled WGS sequence"/>
</dbReference>
<dbReference type="InterPro" id="IPR036505">
    <property type="entry name" value="Amidase/PGRP_sf"/>
</dbReference>
<evidence type="ECO:0000256" key="1">
    <source>
        <dbReference type="ARBA" id="ARBA00007553"/>
    </source>
</evidence>
<dbReference type="GO" id="GO:0008270">
    <property type="term" value="F:zinc ion binding"/>
    <property type="evidence" value="ECO:0007669"/>
    <property type="project" value="InterPro"/>
</dbReference>
<organism evidence="4 5">
    <name type="scientific">Rubinisphaera italica</name>
    <dbReference type="NCBI Taxonomy" id="2527969"/>
    <lineage>
        <taxon>Bacteria</taxon>
        <taxon>Pseudomonadati</taxon>
        <taxon>Planctomycetota</taxon>
        <taxon>Planctomycetia</taxon>
        <taxon>Planctomycetales</taxon>
        <taxon>Planctomycetaceae</taxon>
        <taxon>Rubinisphaera</taxon>
    </lineage>
</organism>
<sequence>MRKSVSNESFWKPHTETRNWKYVVIHHTATESGSIDQIHRAHLQRKDSQGRPWRGIGYHFVIGNGQGMKDGQVEPTFRWQGQIDGAHAGNELYNRFGIGVCLIGNFETHGPSQAQLDSLQHLLAYLKRAYSIQSDHVLGHGQIKSTQCPGQNFPLKNYSRYSPEESP</sequence>
<dbReference type="SMART" id="SM00701">
    <property type="entry name" value="PGRP"/>
    <property type="match status" value="1"/>
</dbReference>
<dbReference type="PANTHER" id="PTHR11022:SF41">
    <property type="entry name" value="PEPTIDOGLYCAN-RECOGNITION PROTEIN LC-RELATED"/>
    <property type="match status" value="1"/>
</dbReference>
<feature type="domain" description="Peptidoglycan recognition protein family" evidence="3">
    <location>
        <begin position="13"/>
        <end position="144"/>
    </location>
</feature>
<dbReference type="GO" id="GO:0008745">
    <property type="term" value="F:N-acetylmuramoyl-L-alanine amidase activity"/>
    <property type="evidence" value="ECO:0007669"/>
    <property type="project" value="InterPro"/>
</dbReference>
<reference evidence="4 5" key="1">
    <citation type="submission" date="2019-02" db="EMBL/GenBank/DDBJ databases">
        <title>Deep-cultivation of Planctomycetes and their phenomic and genomic characterization uncovers novel biology.</title>
        <authorList>
            <person name="Wiegand S."/>
            <person name="Jogler M."/>
            <person name="Boedeker C."/>
            <person name="Pinto D."/>
            <person name="Vollmers J."/>
            <person name="Rivas-Marin E."/>
            <person name="Kohn T."/>
            <person name="Peeters S.H."/>
            <person name="Heuer A."/>
            <person name="Rast P."/>
            <person name="Oberbeckmann S."/>
            <person name="Bunk B."/>
            <person name="Jeske O."/>
            <person name="Meyerdierks A."/>
            <person name="Storesund J.E."/>
            <person name="Kallscheuer N."/>
            <person name="Luecker S."/>
            <person name="Lage O.M."/>
            <person name="Pohl T."/>
            <person name="Merkel B.J."/>
            <person name="Hornburger P."/>
            <person name="Mueller R.-W."/>
            <person name="Bruemmer F."/>
            <person name="Labrenz M."/>
            <person name="Spormann A.M."/>
            <person name="Op Den Camp H."/>
            <person name="Overmann J."/>
            <person name="Amann R."/>
            <person name="Jetten M.S.M."/>
            <person name="Mascher T."/>
            <person name="Medema M.H."/>
            <person name="Devos D.P."/>
            <person name="Kaster A.-K."/>
            <person name="Ovreas L."/>
            <person name="Rohde M."/>
            <person name="Galperin M.Y."/>
            <person name="Jogler C."/>
        </authorList>
    </citation>
    <scope>NUCLEOTIDE SEQUENCE [LARGE SCALE GENOMIC DNA]</scope>
    <source>
        <strain evidence="4 5">Pan54</strain>
    </source>
</reference>
<dbReference type="SMART" id="SM00644">
    <property type="entry name" value="Ami_2"/>
    <property type="match status" value="1"/>
</dbReference>
<accession>A0A5C5XNI8</accession>
<dbReference type="EMBL" id="SJPG01000001">
    <property type="protein sequence ID" value="TWT64520.1"/>
    <property type="molecule type" value="Genomic_DNA"/>
</dbReference>
<dbReference type="RefSeq" id="WP_165441977.1">
    <property type="nucleotide sequence ID" value="NZ_SJPG01000001.1"/>
</dbReference>
<evidence type="ECO:0000313" key="4">
    <source>
        <dbReference type="EMBL" id="TWT64520.1"/>
    </source>
</evidence>
<dbReference type="PANTHER" id="PTHR11022">
    <property type="entry name" value="PEPTIDOGLYCAN RECOGNITION PROTEIN"/>
    <property type="match status" value="1"/>
</dbReference>